<comment type="caution">
    <text evidence="1">The sequence shown here is derived from an EMBL/GenBank/DDBJ whole genome shotgun (WGS) entry which is preliminary data.</text>
</comment>
<organism evidence="1 2">
    <name type="scientific">Parazoarcus communis SWub3 = DSM 12120</name>
    <dbReference type="NCBI Taxonomy" id="1121029"/>
    <lineage>
        <taxon>Bacteria</taxon>
        <taxon>Pseudomonadati</taxon>
        <taxon>Pseudomonadota</taxon>
        <taxon>Betaproteobacteria</taxon>
        <taxon>Rhodocyclales</taxon>
        <taxon>Zoogloeaceae</taxon>
        <taxon>Parazoarcus</taxon>
    </lineage>
</organism>
<dbReference type="Gene3D" id="3.90.79.10">
    <property type="entry name" value="Nucleoside Triphosphate Pyrophosphohydrolase"/>
    <property type="match status" value="1"/>
</dbReference>
<keyword evidence="2" id="KW-1185">Reference proteome</keyword>
<dbReference type="EMBL" id="QKOE01000126">
    <property type="protein sequence ID" value="PZA14164.1"/>
    <property type="molecule type" value="Genomic_DNA"/>
</dbReference>
<sequence length="70" mass="8280">PYWKGRWRGQAQKWFALAFIGRDADIDIHAHDKEFGSWRWIRAGELADLIVPFKRPVYDAVFEEFADLIS</sequence>
<feature type="non-terminal residue" evidence="1">
    <location>
        <position position="1"/>
    </location>
</feature>
<accession>A0A323UNS4</accession>
<dbReference type="Proteomes" id="UP000248259">
    <property type="component" value="Unassembled WGS sequence"/>
</dbReference>
<dbReference type="AlphaFoldDB" id="A0A323UNS4"/>
<dbReference type="InterPro" id="IPR015797">
    <property type="entry name" value="NUDIX_hydrolase-like_dom_sf"/>
</dbReference>
<dbReference type="SUPFAM" id="SSF55811">
    <property type="entry name" value="Nudix"/>
    <property type="match status" value="1"/>
</dbReference>
<reference evidence="1 2" key="1">
    <citation type="submission" date="2018-06" db="EMBL/GenBank/DDBJ databases">
        <title>Azoarcus communis strain SWub3 genome.</title>
        <authorList>
            <person name="Zorraquino Salvo V."/>
            <person name="Toubiana D."/>
            <person name="Blumwald E."/>
        </authorList>
    </citation>
    <scope>NUCLEOTIDE SEQUENCE [LARGE SCALE GENOMIC DNA]</scope>
    <source>
        <strain evidence="1 2">SWub3</strain>
    </source>
</reference>
<name>A0A323UNS4_9RHOO</name>
<proteinExistence type="predicted"/>
<keyword evidence="1" id="KW-0378">Hydrolase</keyword>
<gene>
    <name evidence="1" type="ORF">DNK49_23365</name>
</gene>
<protein>
    <submittedName>
        <fullName evidence="1">RNA pyrophosphohydrolase</fullName>
    </submittedName>
</protein>
<evidence type="ECO:0000313" key="1">
    <source>
        <dbReference type="EMBL" id="PZA14164.1"/>
    </source>
</evidence>
<evidence type="ECO:0000313" key="2">
    <source>
        <dbReference type="Proteomes" id="UP000248259"/>
    </source>
</evidence>
<dbReference type="GO" id="GO:0016787">
    <property type="term" value="F:hydrolase activity"/>
    <property type="evidence" value="ECO:0007669"/>
    <property type="project" value="UniProtKB-KW"/>
</dbReference>